<dbReference type="UniPathway" id="UPA00148"/>
<dbReference type="NCBIfam" id="TIGR00380">
    <property type="entry name" value="cobal_cbiB"/>
    <property type="match status" value="1"/>
</dbReference>
<feature type="transmembrane region" description="Helical" evidence="9">
    <location>
        <begin position="64"/>
        <end position="85"/>
    </location>
</feature>
<accession>A0A369B7R3</accession>
<evidence type="ECO:0000256" key="4">
    <source>
        <dbReference type="ARBA" id="ARBA00022475"/>
    </source>
</evidence>
<evidence type="ECO:0000256" key="8">
    <source>
        <dbReference type="ARBA" id="ARBA00023136"/>
    </source>
</evidence>
<dbReference type="GO" id="GO:0009236">
    <property type="term" value="P:cobalamin biosynthetic process"/>
    <property type="evidence" value="ECO:0007669"/>
    <property type="project" value="UniProtKB-UniRule"/>
</dbReference>
<dbReference type="GO" id="GO:0015420">
    <property type="term" value="F:ABC-type vitamin B12 transporter activity"/>
    <property type="evidence" value="ECO:0007669"/>
    <property type="project" value="UniProtKB-UniRule"/>
</dbReference>
<protein>
    <recommendedName>
        <fullName evidence="9">Cobalamin biosynthesis protein CobD</fullName>
    </recommendedName>
</protein>
<comment type="function">
    <text evidence="9">Converts cobyric acid to cobinamide by the addition of aminopropanol on the F carboxylic group.</text>
</comment>
<feature type="transmembrane region" description="Helical" evidence="9">
    <location>
        <begin position="229"/>
        <end position="247"/>
    </location>
</feature>
<dbReference type="PANTHER" id="PTHR34308">
    <property type="entry name" value="COBALAMIN BIOSYNTHESIS PROTEIN CBIB"/>
    <property type="match status" value="1"/>
</dbReference>
<feature type="transmembrane region" description="Helical" evidence="9">
    <location>
        <begin position="172"/>
        <end position="191"/>
    </location>
</feature>
<dbReference type="Pfam" id="PF03186">
    <property type="entry name" value="CobD_Cbib"/>
    <property type="match status" value="1"/>
</dbReference>
<comment type="similarity">
    <text evidence="3 9">Belongs to the CobD/CbiB family.</text>
</comment>
<dbReference type="GO" id="GO:0005886">
    <property type="term" value="C:plasma membrane"/>
    <property type="evidence" value="ECO:0007669"/>
    <property type="project" value="UniProtKB-SubCell"/>
</dbReference>
<dbReference type="Proteomes" id="UP000253034">
    <property type="component" value="Unassembled WGS sequence"/>
</dbReference>
<dbReference type="EMBL" id="QPJT01000007">
    <property type="protein sequence ID" value="RCX17563.1"/>
    <property type="molecule type" value="Genomic_DNA"/>
</dbReference>
<evidence type="ECO:0000256" key="2">
    <source>
        <dbReference type="ARBA" id="ARBA00004953"/>
    </source>
</evidence>
<keyword evidence="7 9" id="KW-1133">Transmembrane helix</keyword>
<evidence type="ECO:0000313" key="11">
    <source>
        <dbReference type="Proteomes" id="UP000253034"/>
    </source>
</evidence>
<dbReference type="AlphaFoldDB" id="A0A369B7R3"/>
<dbReference type="InterPro" id="IPR004485">
    <property type="entry name" value="Cobalamin_biosynth_CobD/CbiB"/>
</dbReference>
<reference evidence="10 11" key="1">
    <citation type="submission" date="2018-07" db="EMBL/GenBank/DDBJ databases">
        <title>Genomic Encyclopedia of Type Strains, Phase IV (KMG-IV): sequencing the most valuable type-strain genomes for metagenomic binning, comparative biology and taxonomic classification.</title>
        <authorList>
            <person name="Goeker M."/>
        </authorList>
    </citation>
    <scope>NUCLEOTIDE SEQUENCE [LARGE SCALE GENOMIC DNA]</scope>
    <source>
        <strain evidence="10 11">DSM 27016</strain>
    </source>
</reference>
<comment type="caution">
    <text evidence="10">The sequence shown here is derived from an EMBL/GenBank/DDBJ whole genome shotgun (WGS) entry which is preliminary data.</text>
</comment>
<gene>
    <name evidence="9" type="primary">cobD</name>
    <name evidence="10" type="ORF">DFR58_107109</name>
</gene>
<feature type="transmembrane region" description="Helical" evidence="9">
    <location>
        <begin position="91"/>
        <end position="110"/>
    </location>
</feature>
<evidence type="ECO:0000256" key="3">
    <source>
        <dbReference type="ARBA" id="ARBA00006263"/>
    </source>
</evidence>
<comment type="subcellular location">
    <subcellularLocation>
        <location evidence="1 9">Cell membrane</location>
        <topology evidence="1 9">Multi-pass membrane protein</topology>
    </subcellularLocation>
</comment>
<keyword evidence="11" id="KW-1185">Reference proteome</keyword>
<name>A0A369B7R3_9FIRM</name>
<dbReference type="HAMAP" id="MF_00024">
    <property type="entry name" value="CobD_CbiB"/>
    <property type="match status" value="1"/>
</dbReference>
<evidence type="ECO:0000256" key="7">
    <source>
        <dbReference type="ARBA" id="ARBA00022989"/>
    </source>
</evidence>
<keyword evidence="5 9" id="KW-0169">Cobalamin biosynthesis</keyword>
<evidence type="ECO:0000256" key="1">
    <source>
        <dbReference type="ARBA" id="ARBA00004651"/>
    </source>
</evidence>
<keyword evidence="4 9" id="KW-1003">Cell membrane</keyword>
<evidence type="ECO:0000256" key="5">
    <source>
        <dbReference type="ARBA" id="ARBA00022573"/>
    </source>
</evidence>
<organism evidence="10 11">
    <name type="scientific">Anaerobacterium chartisolvens</name>
    <dbReference type="NCBI Taxonomy" id="1297424"/>
    <lineage>
        <taxon>Bacteria</taxon>
        <taxon>Bacillati</taxon>
        <taxon>Bacillota</taxon>
        <taxon>Clostridia</taxon>
        <taxon>Eubacteriales</taxon>
        <taxon>Oscillospiraceae</taxon>
        <taxon>Anaerobacterium</taxon>
    </lineage>
</organism>
<evidence type="ECO:0000256" key="9">
    <source>
        <dbReference type="HAMAP-Rule" id="MF_00024"/>
    </source>
</evidence>
<evidence type="ECO:0000256" key="6">
    <source>
        <dbReference type="ARBA" id="ARBA00022692"/>
    </source>
</evidence>
<keyword evidence="8 9" id="KW-0472">Membrane</keyword>
<comment type="pathway">
    <text evidence="2 9">Cofactor biosynthesis; adenosylcobalamin biosynthesis.</text>
</comment>
<keyword evidence="6 9" id="KW-0812">Transmembrane</keyword>
<sequence>MPFQLLADVFIAYVLDLVFGDPHWLPHPVRGIGWLVKRLERVLREIISGGKAHSHKDMGRRERYAGLVLAVAAPLITLASVWAILGAAMLVSPWLFHAANIYFIYSSLAARCMANEAGRVYAVLAEGDIAGARRRLSMLVGRETKELSEPEVIRGAVETTAENTVDGVISPVIYAAVGSVFGIGAPLAYAFKAVSTLDSMVGYMNERYINFGRASAKADDAANYIPARLSGIIIPLAALLCGMDFRGSMRIMLRDRRNHKSPNCAYPEAAVAGALGVQIGGSNVYFGQTVEKPAIGDPRVLLRPSHIRDTIRLMYAASAITVAVALGAAAAVKFLL</sequence>
<dbReference type="PANTHER" id="PTHR34308:SF1">
    <property type="entry name" value="COBALAMIN BIOSYNTHESIS PROTEIN CBIB"/>
    <property type="match status" value="1"/>
</dbReference>
<proteinExistence type="inferred from homology"/>
<feature type="transmembrane region" description="Helical" evidence="9">
    <location>
        <begin position="313"/>
        <end position="335"/>
    </location>
</feature>
<evidence type="ECO:0000313" key="10">
    <source>
        <dbReference type="EMBL" id="RCX17563.1"/>
    </source>
</evidence>
<dbReference type="GO" id="GO:0048472">
    <property type="term" value="F:threonine-phosphate decarboxylase activity"/>
    <property type="evidence" value="ECO:0007669"/>
    <property type="project" value="InterPro"/>
</dbReference>
<dbReference type="RefSeq" id="WP_207659156.1">
    <property type="nucleotide sequence ID" value="NZ_QPJT01000007.1"/>
</dbReference>